<evidence type="ECO:0000256" key="1">
    <source>
        <dbReference type="ARBA" id="ARBA00022490"/>
    </source>
</evidence>
<comment type="function">
    <text evidence="5">Could be a nuclease involved in processing of the 5'-end of pre-16S rRNA.</text>
</comment>
<dbReference type="EMBL" id="LCBL01000004">
    <property type="protein sequence ID" value="KKS08797.1"/>
    <property type="molecule type" value="Genomic_DNA"/>
</dbReference>
<keyword evidence="3 5" id="KW-0540">Nuclease</keyword>
<dbReference type="EC" id="3.1.-.-" evidence="5"/>
<evidence type="ECO:0000256" key="4">
    <source>
        <dbReference type="ARBA" id="ARBA00022801"/>
    </source>
</evidence>
<dbReference type="GO" id="GO:0000967">
    <property type="term" value="P:rRNA 5'-end processing"/>
    <property type="evidence" value="ECO:0007669"/>
    <property type="project" value="UniProtKB-UniRule"/>
</dbReference>
<evidence type="ECO:0000256" key="2">
    <source>
        <dbReference type="ARBA" id="ARBA00022517"/>
    </source>
</evidence>
<dbReference type="AlphaFoldDB" id="A0A0G0W9R4"/>
<dbReference type="Pfam" id="PF03652">
    <property type="entry name" value="RuvX"/>
    <property type="match status" value="1"/>
</dbReference>
<comment type="caution">
    <text evidence="7">The sequence shown here is derived from an EMBL/GenBank/DDBJ whole genome shotgun (WGS) entry which is preliminary data.</text>
</comment>
<dbReference type="GO" id="GO:0005829">
    <property type="term" value="C:cytosol"/>
    <property type="evidence" value="ECO:0007669"/>
    <property type="project" value="TreeGrafter"/>
</dbReference>
<evidence type="ECO:0000313" key="7">
    <source>
        <dbReference type="EMBL" id="KKS08797.1"/>
    </source>
</evidence>
<dbReference type="SUPFAM" id="SSF53098">
    <property type="entry name" value="Ribonuclease H-like"/>
    <property type="match status" value="1"/>
</dbReference>
<dbReference type="Gene3D" id="3.30.420.140">
    <property type="entry name" value="YqgF/RNase H-like domain"/>
    <property type="match status" value="1"/>
</dbReference>
<protein>
    <recommendedName>
        <fullName evidence="5">Putative pre-16S rRNA nuclease</fullName>
        <ecNumber evidence="5">3.1.-.-</ecNumber>
    </recommendedName>
</protein>
<dbReference type="GO" id="GO:0004518">
    <property type="term" value="F:nuclease activity"/>
    <property type="evidence" value="ECO:0007669"/>
    <property type="project" value="UniProtKB-KW"/>
</dbReference>
<reference evidence="7 8" key="1">
    <citation type="journal article" date="2015" name="Nature">
        <title>rRNA introns, odd ribosomes, and small enigmatic genomes across a large radiation of phyla.</title>
        <authorList>
            <person name="Brown C.T."/>
            <person name="Hug L.A."/>
            <person name="Thomas B.C."/>
            <person name="Sharon I."/>
            <person name="Castelle C.J."/>
            <person name="Singh A."/>
            <person name="Wilkins M.J."/>
            <person name="Williams K.H."/>
            <person name="Banfield J.F."/>
        </authorList>
    </citation>
    <scope>NUCLEOTIDE SEQUENCE [LARGE SCALE GENOMIC DNA]</scope>
</reference>
<dbReference type="InterPro" id="IPR005227">
    <property type="entry name" value="YqgF"/>
</dbReference>
<dbReference type="InterPro" id="IPR006641">
    <property type="entry name" value="YqgF/RNaseH-like_dom"/>
</dbReference>
<evidence type="ECO:0000256" key="5">
    <source>
        <dbReference type="HAMAP-Rule" id="MF_00651"/>
    </source>
</evidence>
<dbReference type="InterPro" id="IPR012337">
    <property type="entry name" value="RNaseH-like_sf"/>
</dbReference>
<accession>A0A0G0W9R4</accession>
<comment type="subcellular location">
    <subcellularLocation>
        <location evidence="5">Cytoplasm</location>
    </subcellularLocation>
</comment>
<keyword evidence="4 5" id="KW-0378">Hydrolase</keyword>
<dbReference type="Proteomes" id="UP000033869">
    <property type="component" value="Unassembled WGS sequence"/>
</dbReference>
<dbReference type="PANTHER" id="PTHR33317">
    <property type="entry name" value="POLYNUCLEOTIDYL TRANSFERASE, RIBONUCLEASE H-LIKE SUPERFAMILY PROTEIN"/>
    <property type="match status" value="1"/>
</dbReference>
<evidence type="ECO:0000259" key="6">
    <source>
        <dbReference type="SMART" id="SM00732"/>
    </source>
</evidence>
<keyword evidence="1 5" id="KW-0963">Cytoplasm</keyword>
<proteinExistence type="inferred from homology"/>
<evidence type="ECO:0000313" key="8">
    <source>
        <dbReference type="Proteomes" id="UP000033869"/>
    </source>
</evidence>
<dbReference type="CDD" id="cd16964">
    <property type="entry name" value="YqgF"/>
    <property type="match status" value="1"/>
</dbReference>
<evidence type="ECO:0000256" key="3">
    <source>
        <dbReference type="ARBA" id="ARBA00022722"/>
    </source>
</evidence>
<feature type="domain" description="YqgF/RNase H-like" evidence="6">
    <location>
        <begin position="1"/>
        <end position="98"/>
    </location>
</feature>
<name>A0A0G0W9R4_UNCC2</name>
<dbReference type="HAMAP" id="MF_00651">
    <property type="entry name" value="Nuclease_YqgF"/>
    <property type="match status" value="1"/>
</dbReference>
<comment type="similarity">
    <text evidence="5">Belongs to the YqgF HJR family.</text>
</comment>
<dbReference type="NCBIfam" id="TIGR00250">
    <property type="entry name" value="RNAse_H_YqgF"/>
    <property type="match status" value="1"/>
</dbReference>
<dbReference type="PANTHER" id="PTHR33317:SF4">
    <property type="entry name" value="POLYNUCLEOTIDYL TRANSFERASE, RIBONUCLEASE H-LIKE SUPERFAMILY PROTEIN"/>
    <property type="match status" value="1"/>
</dbReference>
<dbReference type="SMART" id="SM00732">
    <property type="entry name" value="YqgFc"/>
    <property type="match status" value="1"/>
</dbReference>
<organism evidence="7 8">
    <name type="scientific">candidate division CPR2 bacterium GW2011_GWC1_41_48</name>
    <dbReference type="NCBI Taxonomy" id="1618344"/>
    <lineage>
        <taxon>Bacteria</taxon>
        <taxon>Bacteria division CPR2</taxon>
    </lineage>
</organism>
<keyword evidence="2 5" id="KW-0690">Ribosome biogenesis</keyword>
<sequence length="132" mass="14603">MKTLGIDVGEKRIGLAVSDEMQMIARELGVLSVEDFGLKIKEIISDEGIEKIVVGRPRNLSGDLGPQAERVGEFVDKEIRLLGKVIIWEDETLTSKKAEEELKNAGASLVEIKKRIDAVAARIILESYLRSL</sequence>
<dbReference type="InterPro" id="IPR037027">
    <property type="entry name" value="YqgF/RNaseH-like_dom_sf"/>
</dbReference>
<gene>
    <name evidence="7" type="ORF">UU65_C0004G0008</name>
</gene>
<dbReference type="GO" id="GO:0016788">
    <property type="term" value="F:hydrolase activity, acting on ester bonds"/>
    <property type="evidence" value="ECO:0007669"/>
    <property type="project" value="UniProtKB-UniRule"/>
</dbReference>